<dbReference type="SUPFAM" id="SSF54060">
    <property type="entry name" value="His-Me finger endonucleases"/>
    <property type="match status" value="4"/>
</dbReference>
<dbReference type="InterPro" id="IPR036388">
    <property type="entry name" value="WH-like_DNA-bd_sf"/>
</dbReference>
<feature type="domain" description="HNH nuclease" evidence="1">
    <location>
        <begin position="203"/>
        <end position="252"/>
    </location>
</feature>
<dbReference type="Pfam" id="PF13392">
    <property type="entry name" value="HNH_3"/>
    <property type="match status" value="1"/>
</dbReference>
<accession>A0AA96EMD5</accession>
<gene>
    <name evidence="2" type="ORF">MarFTMF_172</name>
</gene>
<proteinExistence type="predicted"/>
<dbReference type="EMBL" id="OR343188">
    <property type="protein sequence ID" value="WNL49688.1"/>
    <property type="molecule type" value="Genomic_DNA"/>
</dbReference>
<dbReference type="GO" id="GO:0004519">
    <property type="term" value="F:endonuclease activity"/>
    <property type="evidence" value="ECO:0007669"/>
    <property type="project" value="UniProtKB-KW"/>
</dbReference>
<dbReference type="Pfam" id="PF07453">
    <property type="entry name" value="NUMOD1"/>
    <property type="match status" value="1"/>
</dbReference>
<feature type="domain" description="HNH nuclease" evidence="1">
    <location>
        <begin position="310"/>
        <end position="358"/>
    </location>
</feature>
<keyword evidence="2" id="KW-0255">Endonuclease</keyword>
<reference evidence="2" key="1">
    <citation type="submission" date="2023-07" db="EMBL/GenBank/DDBJ databases">
        <authorList>
            <person name="Xia Y."/>
        </authorList>
    </citation>
    <scope>NUCLEOTIDE SEQUENCE</scope>
    <source>
        <strain evidence="2">F</strain>
    </source>
</reference>
<dbReference type="InterPro" id="IPR003615">
    <property type="entry name" value="HNH_nuc"/>
</dbReference>
<dbReference type="InterPro" id="IPR044925">
    <property type="entry name" value="His-Me_finger_sf"/>
</dbReference>
<dbReference type="SMART" id="SM00497">
    <property type="entry name" value="IENR1"/>
    <property type="match status" value="2"/>
</dbReference>
<dbReference type="SMART" id="SM00507">
    <property type="entry name" value="HNHc"/>
    <property type="match status" value="3"/>
</dbReference>
<evidence type="ECO:0000313" key="2">
    <source>
        <dbReference type="EMBL" id="WNL49688.1"/>
    </source>
</evidence>
<dbReference type="InterPro" id="IPR010896">
    <property type="entry name" value="NUMOD1"/>
</dbReference>
<dbReference type="Gene3D" id="1.10.10.10">
    <property type="entry name" value="Winged helix-like DNA-binding domain superfamily/Winged helix DNA-binding domain"/>
    <property type="match status" value="1"/>
</dbReference>
<evidence type="ECO:0000259" key="1">
    <source>
        <dbReference type="SMART" id="SM00507"/>
    </source>
</evidence>
<dbReference type="Gene3D" id="3.90.75.20">
    <property type="match status" value="4"/>
</dbReference>
<keyword evidence="2" id="KW-0378">Hydrolase</keyword>
<organism evidence="2">
    <name type="scientific">Marseillevirus sp</name>
    <dbReference type="NCBI Taxonomy" id="2809551"/>
    <lineage>
        <taxon>Viruses</taxon>
        <taxon>Varidnaviria</taxon>
        <taxon>Bamfordvirae</taxon>
        <taxon>Nucleocytoviricota</taxon>
        <taxon>Megaviricetes</taxon>
        <taxon>Pimascovirales</taxon>
        <taxon>Pimascovirales incertae sedis</taxon>
        <taxon>Marseilleviridae</taxon>
        <taxon>Marseillevirus</taxon>
    </lineage>
</organism>
<keyword evidence="2" id="KW-0540">Nuclease</keyword>
<dbReference type="InterPro" id="IPR003647">
    <property type="entry name" value="Intron_nuc_1_rpt"/>
</dbReference>
<name>A0AA96EMD5_9VIRU</name>
<feature type="domain" description="HNH nuclease" evidence="1">
    <location>
        <begin position="469"/>
        <end position="518"/>
    </location>
</feature>
<protein>
    <submittedName>
        <fullName evidence="2">HNH endonuclease</fullName>
    </submittedName>
</protein>
<sequence length="533" mass="59985">MCDCGEEEIWKVIGSIEGTKFEVSSCGRVRDPHKILMSSSLARGKKIVRISGKCYSLHRLIAQTFIENTENLPYVRHKNGEDDHVSNLYWAKNSGSGSPVWRTDFRPVEQLDLDGNVIKKWDSKKEAAKNISGASVDGITACCAGRRNKHAGFRWRRYEEIIKGEIWKTVKEKGKEIVVSNMGRLRIKGGQLTRGSPSGEYYCYGSILVHRLVAKAFCGGESPETPIVNHKNSCGMDNRAENLEWSSYSWNSRHSYLPKVIKFEPLEGEEWKNIEALPGYKISSRGRVLGVEGFILGCFTERDNMRVSISSKSYAVKKLVAEAFVPNPEGKKNVHCIDRNPKNLSPENLQWCERGEEKGKKRNSNTAIEKIAQLTSDGEVIKIWDTIEKAAEEVKGTSKKGINCTVRGKRDECGGFAWKYERALDIPGEVWRETQYKGKSYNVSSLGRILTKKSSMKTYGAKQPTGYMTMNNEQVHRIVATAFLPPPLPSQIQVNHVNGEKSDNRASNLEWVTPSRNIRHAHETGLVSLPDRS</sequence>